<evidence type="ECO:0000256" key="1">
    <source>
        <dbReference type="ARBA" id="ARBA00003819"/>
    </source>
</evidence>
<dbReference type="PROSITE" id="PS00045">
    <property type="entry name" value="HISTONE_LIKE"/>
    <property type="match status" value="1"/>
</dbReference>
<protein>
    <submittedName>
        <fullName evidence="7 8">DNA-binding protein</fullName>
    </submittedName>
</protein>
<dbReference type="GO" id="GO:0006270">
    <property type="term" value="P:DNA replication initiation"/>
    <property type="evidence" value="ECO:0007669"/>
    <property type="project" value="UniProtKB-ARBA"/>
</dbReference>
<dbReference type="GO" id="GO:0003677">
    <property type="term" value="F:DNA binding"/>
    <property type="evidence" value="ECO:0007669"/>
    <property type="project" value="UniProtKB-KW"/>
</dbReference>
<evidence type="ECO:0000313" key="9">
    <source>
        <dbReference type="Proteomes" id="UP000248798"/>
    </source>
</evidence>
<organism evidence="8 9">
    <name type="scientific">Desulfobacter hydrogenophilus</name>
    <dbReference type="NCBI Taxonomy" id="2291"/>
    <lineage>
        <taxon>Bacteria</taxon>
        <taxon>Pseudomonadati</taxon>
        <taxon>Thermodesulfobacteriota</taxon>
        <taxon>Desulfobacteria</taxon>
        <taxon>Desulfobacterales</taxon>
        <taxon>Desulfobacteraceae</taxon>
        <taxon>Desulfobacter</taxon>
    </lineage>
</organism>
<reference evidence="8 9" key="1">
    <citation type="submission" date="2018-06" db="EMBL/GenBank/DDBJ databases">
        <title>Complete Genome Sequence of Desulfobacter hydrogenophilus (DSM3380).</title>
        <authorList>
            <person name="Marietou A."/>
            <person name="Schreiber L."/>
            <person name="Marshall I."/>
            <person name="Jorgensen B."/>
        </authorList>
    </citation>
    <scope>NUCLEOTIDE SEQUENCE [LARGE SCALE GENOMIC DNA]</scope>
    <source>
        <strain evidence="8 9">DSM 3380</strain>
    </source>
</reference>
<comment type="similarity">
    <text evidence="2 5">Belongs to the bacterial histone-like protein family.</text>
</comment>
<evidence type="ECO:0000256" key="3">
    <source>
        <dbReference type="ARBA" id="ARBA00023067"/>
    </source>
</evidence>
<dbReference type="GO" id="GO:0030261">
    <property type="term" value="P:chromosome condensation"/>
    <property type="evidence" value="ECO:0007669"/>
    <property type="project" value="UniProtKB-KW"/>
</dbReference>
<dbReference type="AlphaFoldDB" id="A0A328FCK8"/>
<dbReference type="GO" id="GO:0006351">
    <property type="term" value="P:DNA-templated transcription"/>
    <property type="evidence" value="ECO:0007669"/>
    <property type="project" value="UniProtKB-ARBA"/>
</dbReference>
<dbReference type="PANTHER" id="PTHR33175">
    <property type="entry name" value="DNA-BINDING PROTEIN HU"/>
    <property type="match status" value="1"/>
</dbReference>
<dbReference type="InterPro" id="IPR010992">
    <property type="entry name" value="IHF-like_DNA-bd_dom_sf"/>
</dbReference>
<keyword evidence="4 8" id="KW-0238">DNA-binding</keyword>
<dbReference type="EMBL" id="QLNI01000020">
    <property type="protein sequence ID" value="RAM01946.1"/>
    <property type="molecule type" value="Genomic_DNA"/>
</dbReference>
<dbReference type="PRINTS" id="PR01727">
    <property type="entry name" value="DNABINDINGHU"/>
</dbReference>
<dbReference type="RefSeq" id="WP_111956565.1">
    <property type="nucleotide sequence ID" value="NZ_CP036313.1"/>
</dbReference>
<keyword evidence="3" id="KW-0226">DNA condensation</keyword>
<dbReference type="SUPFAM" id="SSF47729">
    <property type="entry name" value="IHF-like DNA-binding proteins"/>
    <property type="match status" value="1"/>
</dbReference>
<dbReference type="GO" id="GO:0005829">
    <property type="term" value="C:cytosol"/>
    <property type="evidence" value="ECO:0007669"/>
    <property type="project" value="TreeGrafter"/>
</dbReference>
<dbReference type="GO" id="GO:0030527">
    <property type="term" value="F:structural constituent of chromatin"/>
    <property type="evidence" value="ECO:0007669"/>
    <property type="project" value="InterPro"/>
</dbReference>
<dbReference type="CDD" id="cd13831">
    <property type="entry name" value="HU"/>
    <property type="match status" value="1"/>
</dbReference>
<reference evidence="7 10" key="2">
    <citation type="submission" date="2019-02" db="EMBL/GenBank/DDBJ databases">
        <title>Complete genome sequence of Desulfobacter hydrogenophilus AcRS1.</title>
        <authorList>
            <person name="Marietou A."/>
            <person name="Lund M.B."/>
            <person name="Marshall I.P.G."/>
            <person name="Schreiber L."/>
            <person name="Jorgensen B."/>
        </authorList>
    </citation>
    <scope>NUCLEOTIDE SEQUENCE [LARGE SCALE GENOMIC DNA]</scope>
    <source>
        <strain evidence="7 10">AcRS1</strain>
    </source>
</reference>
<keyword evidence="10" id="KW-1185">Reference proteome</keyword>
<evidence type="ECO:0000256" key="5">
    <source>
        <dbReference type="RuleBase" id="RU003939"/>
    </source>
</evidence>
<dbReference type="GO" id="GO:1990103">
    <property type="term" value="C:DnaA-HU complex"/>
    <property type="evidence" value="ECO:0007669"/>
    <property type="project" value="UniProtKB-ARBA"/>
</dbReference>
<gene>
    <name evidence="8" type="ORF">DO021_10915</name>
    <name evidence="7" type="ORF">EYB58_00020</name>
</gene>
<dbReference type="GO" id="GO:1990178">
    <property type="term" value="C:HU-DNA complex"/>
    <property type="evidence" value="ECO:0007669"/>
    <property type="project" value="UniProtKB-ARBA"/>
</dbReference>
<dbReference type="SMART" id="SM00411">
    <property type="entry name" value="BHL"/>
    <property type="match status" value="1"/>
</dbReference>
<evidence type="ECO:0000313" key="8">
    <source>
        <dbReference type="EMBL" id="RAM01946.1"/>
    </source>
</evidence>
<evidence type="ECO:0000313" key="10">
    <source>
        <dbReference type="Proteomes" id="UP000293902"/>
    </source>
</evidence>
<sequence length="89" mass="9602">MNKGDLINKVSEVLSSKKDAQAAVDCMIETITDALASNDSVTLVGFGTFKTAERKERKGRNPQTGKEINIPARNVPKFVPGKALKDAVK</sequence>
<accession>A0A328FCK8</accession>
<feature type="region of interest" description="Disordered" evidence="6">
    <location>
        <begin position="53"/>
        <end position="72"/>
    </location>
</feature>
<proteinExistence type="inferred from homology"/>
<dbReference type="FunFam" id="4.10.520.10:FF:000001">
    <property type="entry name" value="DNA-binding protein HU"/>
    <property type="match status" value="1"/>
</dbReference>
<dbReference type="EMBL" id="CP036313">
    <property type="protein sequence ID" value="QBH11447.1"/>
    <property type="molecule type" value="Genomic_DNA"/>
</dbReference>
<name>A0A328FCK8_9BACT</name>
<dbReference type="GO" id="GO:0042802">
    <property type="term" value="F:identical protein binding"/>
    <property type="evidence" value="ECO:0007669"/>
    <property type="project" value="UniProtKB-ARBA"/>
</dbReference>
<dbReference type="InterPro" id="IPR000119">
    <property type="entry name" value="Hist_DNA-bd"/>
</dbReference>
<evidence type="ECO:0000313" key="7">
    <source>
        <dbReference type="EMBL" id="QBH11447.1"/>
    </source>
</evidence>
<dbReference type="Proteomes" id="UP000248798">
    <property type="component" value="Unassembled WGS sequence"/>
</dbReference>
<dbReference type="Gene3D" id="4.10.520.10">
    <property type="entry name" value="IHF-like DNA-binding proteins"/>
    <property type="match status" value="1"/>
</dbReference>
<dbReference type="Pfam" id="PF00216">
    <property type="entry name" value="Bac_DNA_binding"/>
    <property type="match status" value="1"/>
</dbReference>
<evidence type="ECO:0000256" key="2">
    <source>
        <dbReference type="ARBA" id="ARBA00010529"/>
    </source>
</evidence>
<dbReference type="PANTHER" id="PTHR33175:SF3">
    <property type="entry name" value="DNA-BINDING PROTEIN HU-BETA"/>
    <property type="match status" value="1"/>
</dbReference>
<evidence type="ECO:0000256" key="4">
    <source>
        <dbReference type="ARBA" id="ARBA00023125"/>
    </source>
</evidence>
<comment type="function">
    <text evidence="1">Histone-like DNA-binding protein which is capable of wrapping DNA to stabilize it, and thus to prevent its denaturation under extreme environmental conditions.</text>
</comment>
<dbReference type="Proteomes" id="UP000293902">
    <property type="component" value="Chromosome"/>
</dbReference>
<evidence type="ECO:0000256" key="6">
    <source>
        <dbReference type="SAM" id="MobiDB-lite"/>
    </source>
</evidence>
<dbReference type="OrthoDB" id="9799835at2"/>
<dbReference type="InterPro" id="IPR020816">
    <property type="entry name" value="Histone-like_DNA-bd_CS"/>
</dbReference>